<dbReference type="EMBL" id="CAJVPW010012202">
    <property type="protein sequence ID" value="CAG8633212.1"/>
    <property type="molecule type" value="Genomic_DNA"/>
</dbReference>
<feature type="non-terminal residue" evidence="1">
    <location>
        <position position="1"/>
    </location>
</feature>
<proteinExistence type="predicted"/>
<keyword evidence="2" id="KW-1185">Reference proteome</keyword>
<sequence>IKVVVELVKENLVVVWAIGLYPVGTEDCEIELTQFVPVDLEERDHDTQATFQKDEYFSVNDKIVLDTYKNNLRPRILDKVPASNRCLLKVLLVRIVQETSDFKDKENSVIKVSVTDYSYQEYNFIVNIVFQYLDSHFKGLASFIHLKETLVFVVEYDIKNEVIPSSTNSAQSKLLSIHKDISKHAKKKPNNFLEEQLTDEKTNIIDDSINESLEKLEINIEQIEIEQDNKVVSKKIHNKK</sequence>
<gene>
    <name evidence="1" type="ORF">SPELUC_LOCUS8297</name>
</gene>
<organism evidence="1 2">
    <name type="scientific">Cetraspora pellucida</name>
    <dbReference type="NCBI Taxonomy" id="1433469"/>
    <lineage>
        <taxon>Eukaryota</taxon>
        <taxon>Fungi</taxon>
        <taxon>Fungi incertae sedis</taxon>
        <taxon>Mucoromycota</taxon>
        <taxon>Glomeromycotina</taxon>
        <taxon>Glomeromycetes</taxon>
        <taxon>Diversisporales</taxon>
        <taxon>Gigasporaceae</taxon>
        <taxon>Cetraspora</taxon>
    </lineage>
</organism>
<protein>
    <submittedName>
        <fullName evidence="1">15722_t:CDS:1</fullName>
    </submittedName>
</protein>
<reference evidence="1" key="1">
    <citation type="submission" date="2021-06" db="EMBL/GenBank/DDBJ databases">
        <authorList>
            <person name="Kallberg Y."/>
            <person name="Tangrot J."/>
            <person name="Rosling A."/>
        </authorList>
    </citation>
    <scope>NUCLEOTIDE SEQUENCE</scope>
    <source>
        <strain evidence="1">28 12/20/2015</strain>
    </source>
</reference>
<dbReference type="Proteomes" id="UP000789366">
    <property type="component" value="Unassembled WGS sequence"/>
</dbReference>
<evidence type="ECO:0000313" key="1">
    <source>
        <dbReference type="EMBL" id="CAG8633212.1"/>
    </source>
</evidence>
<comment type="caution">
    <text evidence="1">The sequence shown here is derived from an EMBL/GenBank/DDBJ whole genome shotgun (WGS) entry which is preliminary data.</text>
</comment>
<feature type="non-terminal residue" evidence="1">
    <location>
        <position position="240"/>
    </location>
</feature>
<accession>A0ACA9N578</accession>
<name>A0ACA9N578_9GLOM</name>
<evidence type="ECO:0000313" key="2">
    <source>
        <dbReference type="Proteomes" id="UP000789366"/>
    </source>
</evidence>